<sequence>MAMVEEKGPADEREDYTQDGTLDLKGRPVLRSKTGRWRACYFIVGYEVFERMAYYGIASNLVIYLTDKLHEGTVNSANNVTNWVGTVWLTPILGAYIADTYLGRYWTFVIASGIYLLGMCLLTLTISLPTLKPPSCGHEVKAMDCNKPASSLQVGIFYFALYIIAIGTGGTKPNISTIGADQFDDFEPKERFHKLSFFNWWVFSIFFGTLFSNTFLIYIQDNVGWSLGYGLPTIGLLISVLVFLVGTPFYRHKLPSGSPIIKITKVLVTAVRKWKVSVPNDPKELHELRLEEYAKNRKYRIEYTPSLRFLDKAAVKTRAASPWMLCPVTQVEETKQMMKMLPILIATIIPSVIVAQSNTLFIKQGTTLNRSMGPHFEIPPACLQAFATIFMLISLVIYDRYIVPTVRRYTNTPRGISLLQRLGIGLTLHVIIMVTACLAERKRLKVARENQIFGKSDTVPLTIFILLPQFGLVGIADAFVEVAKLELFYDQAPESMKSLGTSYYTSSLGIGQFLSSFLLKTVADMTKRHGHKGWILDNLNASHLDYYYAFLAILSFLNFFFFLLIAKHFVYNVDVKDPPLMASAPSSNSATTSSTSTTTTTPTNSLVNPSLLLLSSMASMMTMKLDFTNYMIWKRQIVVILEAYAMIGFVDGSSVAPDSFLKDSSGSFTNEPNPEYLSWKNREQALFTFINSTLSPSVLAITVGQKSAKGVWNTQQEGLILNTQQEGLILKFFMYYYFNFLWIIFFMY</sequence>
<accession>A0AAN7EK69</accession>
<evidence type="ECO:0000256" key="5">
    <source>
        <dbReference type="ARBA" id="ARBA00023136"/>
    </source>
</evidence>
<dbReference type="Pfam" id="PF00854">
    <property type="entry name" value="PTR2"/>
    <property type="match status" value="1"/>
</dbReference>
<dbReference type="GO" id="GO:0016020">
    <property type="term" value="C:membrane"/>
    <property type="evidence" value="ECO:0007669"/>
    <property type="project" value="UniProtKB-SubCell"/>
</dbReference>
<gene>
    <name evidence="8" type="ORF">RGQ29_031234</name>
</gene>
<dbReference type="Proteomes" id="UP001324115">
    <property type="component" value="Unassembled WGS sequence"/>
</dbReference>
<evidence type="ECO:0000313" key="9">
    <source>
        <dbReference type="Proteomes" id="UP001324115"/>
    </source>
</evidence>
<organism evidence="8 9">
    <name type="scientific">Quercus rubra</name>
    <name type="common">Northern red oak</name>
    <name type="synonym">Quercus borealis</name>
    <dbReference type="NCBI Taxonomy" id="3512"/>
    <lineage>
        <taxon>Eukaryota</taxon>
        <taxon>Viridiplantae</taxon>
        <taxon>Streptophyta</taxon>
        <taxon>Embryophyta</taxon>
        <taxon>Tracheophyta</taxon>
        <taxon>Spermatophyta</taxon>
        <taxon>Magnoliopsida</taxon>
        <taxon>eudicotyledons</taxon>
        <taxon>Gunneridae</taxon>
        <taxon>Pentapetalae</taxon>
        <taxon>rosids</taxon>
        <taxon>fabids</taxon>
        <taxon>Fagales</taxon>
        <taxon>Fagaceae</taxon>
        <taxon>Quercus</taxon>
    </lineage>
</organism>
<protein>
    <submittedName>
        <fullName evidence="8">Uncharacterized protein</fullName>
    </submittedName>
</protein>
<keyword evidence="9" id="KW-1185">Reference proteome</keyword>
<dbReference type="PANTHER" id="PTHR11654">
    <property type="entry name" value="OLIGOPEPTIDE TRANSPORTER-RELATED"/>
    <property type="match status" value="1"/>
</dbReference>
<feature type="transmembrane region" description="Helical" evidence="7">
    <location>
        <begin position="198"/>
        <end position="219"/>
    </location>
</feature>
<comment type="caution">
    <text evidence="8">The sequence shown here is derived from an EMBL/GenBank/DDBJ whole genome shotgun (WGS) entry which is preliminary data.</text>
</comment>
<feature type="transmembrane region" description="Helical" evidence="7">
    <location>
        <begin position="418"/>
        <end position="439"/>
    </location>
</feature>
<feature type="transmembrane region" description="Helical" evidence="7">
    <location>
        <begin position="728"/>
        <end position="747"/>
    </location>
</feature>
<feature type="transmembrane region" description="Helical" evidence="7">
    <location>
        <begin position="149"/>
        <end position="167"/>
    </location>
</feature>
<dbReference type="GO" id="GO:0071916">
    <property type="term" value="F:dipeptide transmembrane transporter activity"/>
    <property type="evidence" value="ECO:0007669"/>
    <property type="project" value="InterPro"/>
</dbReference>
<comment type="subcellular location">
    <subcellularLocation>
        <location evidence="1">Membrane</location>
        <topology evidence="1">Multi-pass membrane protein</topology>
    </subcellularLocation>
</comment>
<evidence type="ECO:0000256" key="1">
    <source>
        <dbReference type="ARBA" id="ARBA00004141"/>
    </source>
</evidence>
<feature type="transmembrane region" description="Helical" evidence="7">
    <location>
        <begin position="459"/>
        <end position="483"/>
    </location>
</feature>
<feature type="transmembrane region" description="Helical" evidence="7">
    <location>
        <begin position="231"/>
        <end position="250"/>
    </location>
</feature>
<proteinExistence type="inferred from homology"/>
<feature type="transmembrane region" description="Helical" evidence="7">
    <location>
        <begin position="340"/>
        <end position="361"/>
    </location>
</feature>
<dbReference type="EMBL" id="JAXUIC010000009">
    <property type="protein sequence ID" value="KAK4573188.1"/>
    <property type="molecule type" value="Genomic_DNA"/>
</dbReference>
<keyword evidence="5 7" id="KW-0472">Membrane</keyword>
<evidence type="ECO:0000256" key="4">
    <source>
        <dbReference type="ARBA" id="ARBA00022989"/>
    </source>
</evidence>
<dbReference type="InterPro" id="IPR044739">
    <property type="entry name" value="NRT1/PTR"/>
</dbReference>
<dbReference type="SUPFAM" id="SSF103473">
    <property type="entry name" value="MFS general substrate transporter"/>
    <property type="match status" value="1"/>
</dbReference>
<dbReference type="InterPro" id="IPR036259">
    <property type="entry name" value="MFS_trans_sf"/>
</dbReference>
<comment type="similarity">
    <text evidence="2">Belongs to the major facilitator superfamily. Proton-dependent oligopeptide transporter (POT/PTR) (TC 2.A.17) family.</text>
</comment>
<dbReference type="CDD" id="cd17417">
    <property type="entry name" value="MFS_NPF5"/>
    <property type="match status" value="1"/>
</dbReference>
<name>A0AAN7EK69_QUERU</name>
<feature type="transmembrane region" description="Helical" evidence="7">
    <location>
        <begin position="503"/>
        <end position="523"/>
    </location>
</feature>
<dbReference type="AlphaFoldDB" id="A0AAN7EK69"/>
<dbReference type="GO" id="GO:0042937">
    <property type="term" value="F:tripeptide transmembrane transporter activity"/>
    <property type="evidence" value="ECO:0007669"/>
    <property type="project" value="InterPro"/>
</dbReference>
<feature type="transmembrane region" description="Helical" evidence="7">
    <location>
        <begin position="544"/>
        <end position="566"/>
    </location>
</feature>
<feature type="transmembrane region" description="Helical" evidence="7">
    <location>
        <begin position="105"/>
        <end position="128"/>
    </location>
</feature>
<evidence type="ECO:0000313" key="8">
    <source>
        <dbReference type="EMBL" id="KAK4573188.1"/>
    </source>
</evidence>
<feature type="region of interest" description="Disordered" evidence="6">
    <location>
        <begin position="583"/>
        <end position="603"/>
    </location>
</feature>
<evidence type="ECO:0000256" key="7">
    <source>
        <dbReference type="SAM" id="Phobius"/>
    </source>
</evidence>
<keyword evidence="4 7" id="KW-1133">Transmembrane helix</keyword>
<keyword evidence="3 7" id="KW-0812">Transmembrane</keyword>
<feature type="transmembrane region" description="Helical" evidence="7">
    <location>
        <begin position="381"/>
        <end position="398"/>
    </location>
</feature>
<evidence type="ECO:0000256" key="6">
    <source>
        <dbReference type="SAM" id="MobiDB-lite"/>
    </source>
</evidence>
<evidence type="ECO:0000256" key="3">
    <source>
        <dbReference type="ARBA" id="ARBA00022692"/>
    </source>
</evidence>
<evidence type="ECO:0000256" key="2">
    <source>
        <dbReference type="ARBA" id="ARBA00005982"/>
    </source>
</evidence>
<reference evidence="8 9" key="1">
    <citation type="journal article" date="2023" name="G3 (Bethesda)">
        <title>A haplotype-resolved chromosome-scale genome for Quercus rubra L. provides insights into the genetics of adaptive traits for red oak species.</title>
        <authorList>
            <person name="Kapoor B."/>
            <person name="Jenkins J."/>
            <person name="Schmutz J."/>
            <person name="Zhebentyayeva T."/>
            <person name="Kuelheim C."/>
            <person name="Coggeshall M."/>
            <person name="Heim C."/>
            <person name="Lasky J.R."/>
            <person name="Leites L."/>
            <person name="Islam-Faridi N."/>
            <person name="Romero-Severson J."/>
            <person name="DeLeo V.L."/>
            <person name="Lucas S.M."/>
            <person name="Lazic D."/>
            <person name="Gailing O."/>
            <person name="Carlson J."/>
            <person name="Staton M."/>
        </authorList>
    </citation>
    <scope>NUCLEOTIDE SEQUENCE [LARGE SCALE GENOMIC DNA]</scope>
    <source>
        <strain evidence="8">Pseudo-F2</strain>
    </source>
</reference>
<dbReference type="Gene3D" id="1.20.1250.20">
    <property type="entry name" value="MFS general substrate transporter like domains"/>
    <property type="match status" value="1"/>
</dbReference>
<dbReference type="InterPro" id="IPR000109">
    <property type="entry name" value="POT_fam"/>
</dbReference>